<name>A0A433QQ20_9FUNG</name>
<gene>
    <name evidence="1" type="ORF">BC938DRAFT_476859</name>
</gene>
<proteinExistence type="predicted"/>
<evidence type="ECO:0000313" key="1">
    <source>
        <dbReference type="EMBL" id="RUS31871.1"/>
    </source>
</evidence>
<dbReference type="AlphaFoldDB" id="A0A433QQ20"/>
<reference evidence="1 2" key="1">
    <citation type="journal article" date="2018" name="New Phytol.">
        <title>Phylogenomics of Endogonaceae and evolution of mycorrhizas within Mucoromycota.</title>
        <authorList>
            <person name="Chang Y."/>
            <person name="Desiro A."/>
            <person name="Na H."/>
            <person name="Sandor L."/>
            <person name="Lipzen A."/>
            <person name="Clum A."/>
            <person name="Barry K."/>
            <person name="Grigoriev I.V."/>
            <person name="Martin F.M."/>
            <person name="Stajich J.E."/>
            <person name="Smith M.E."/>
            <person name="Bonito G."/>
            <person name="Spatafora J.W."/>
        </authorList>
    </citation>
    <scope>NUCLEOTIDE SEQUENCE [LARGE SCALE GENOMIC DNA]</scope>
    <source>
        <strain evidence="1 2">AD002</strain>
    </source>
</reference>
<protein>
    <submittedName>
        <fullName evidence="1">Uncharacterized protein</fullName>
    </submittedName>
</protein>
<sequence>MIFPRLPRLSWHCRLLEAQAPLRDMAWPATNSERCSWWSATHPMPIRTCCGWRVRRSFAPISNPTRKTAGFTPQERAAFSWVLLGSPDYGAPYPCSRSWSTYGGNCTSMLWAGTHSTRIDYSAEPDGASTTS</sequence>
<evidence type="ECO:0000313" key="2">
    <source>
        <dbReference type="Proteomes" id="UP000274822"/>
    </source>
</evidence>
<organism evidence="1 2">
    <name type="scientific">Jimgerdemannia flammicorona</name>
    <dbReference type="NCBI Taxonomy" id="994334"/>
    <lineage>
        <taxon>Eukaryota</taxon>
        <taxon>Fungi</taxon>
        <taxon>Fungi incertae sedis</taxon>
        <taxon>Mucoromycota</taxon>
        <taxon>Mucoromycotina</taxon>
        <taxon>Endogonomycetes</taxon>
        <taxon>Endogonales</taxon>
        <taxon>Endogonaceae</taxon>
        <taxon>Jimgerdemannia</taxon>
    </lineage>
</organism>
<dbReference type="EMBL" id="RBNJ01002523">
    <property type="protein sequence ID" value="RUS31871.1"/>
    <property type="molecule type" value="Genomic_DNA"/>
</dbReference>
<comment type="caution">
    <text evidence="1">The sequence shown here is derived from an EMBL/GenBank/DDBJ whole genome shotgun (WGS) entry which is preliminary data.</text>
</comment>
<keyword evidence="2" id="KW-1185">Reference proteome</keyword>
<accession>A0A433QQ20</accession>
<dbReference type="Proteomes" id="UP000274822">
    <property type="component" value="Unassembled WGS sequence"/>
</dbReference>